<comment type="caution">
    <text evidence="6">The sequence shown here is derived from an EMBL/GenBank/DDBJ whole genome shotgun (WGS) entry which is preliminary data.</text>
</comment>
<dbReference type="FunFam" id="1.10.10.10:FF:000001">
    <property type="entry name" value="LysR family transcriptional regulator"/>
    <property type="match status" value="1"/>
</dbReference>
<dbReference type="RefSeq" id="WP_144758549.1">
    <property type="nucleotide sequence ID" value="NZ_VMNW02000139.1"/>
</dbReference>
<dbReference type="CDD" id="cd05466">
    <property type="entry name" value="PBP2_LTTR_substrate"/>
    <property type="match status" value="1"/>
</dbReference>
<dbReference type="PROSITE" id="PS50931">
    <property type="entry name" value="HTH_LYSR"/>
    <property type="match status" value="1"/>
</dbReference>
<keyword evidence="3" id="KW-0238">DNA-binding</keyword>
<evidence type="ECO:0000256" key="2">
    <source>
        <dbReference type="ARBA" id="ARBA00023015"/>
    </source>
</evidence>
<dbReference type="Gene3D" id="1.10.10.10">
    <property type="entry name" value="Winged helix-like DNA-binding domain superfamily/Winged helix DNA-binding domain"/>
    <property type="match status" value="1"/>
</dbReference>
<reference evidence="6" key="1">
    <citation type="submission" date="2019-09" db="EMBL/GenBank/DDBJ databases">
        <authorList>
            <person name="Teo W.F.A."/>
            <person name="Duangmal K."/>
        </authorList>
    </citation>
    <scope>NUCLEOTIDE SEQUENCE [LARGE SCALE GENOMIC DNA]</scope>
    <source>
        <strain evidence="6">K81G1</strain>
    </source>
</reference>
<dbReference type="InterPro" id="IPR000847">
    <property type="entry name" value="LysR_HTH_N"/>
</dbReference>
<protein>
    <submittedName>
        <fullName evidence="6">LysR family transcriptional regulator</fullName>
    </submittedName>
</protein>
<feature type="domain" description="HTH lysR-type" evidence="5">
    <location>
        <begin position="1"/>
        <end position="58"/>
    </location>
</feature>
<evidence type="ECO:0000313" key="6">
    <source>
        <dbReference type="EMBL" id="KAA9149536.1"/>
    </source>
</evidence>
<dbReference type="SUPFAM" id="SSF53850">
    <property type="entry name" value="Periplasmic binding protein-like II"/>
    <property type="match status" value="1"/>
</dbReference>
<organism evidence="6 7">
    <name type="scientific">Amycolatopsis acidicola</name>
    <dbReference type="NCBI Taxonomy" id="2596893"/>
    <lineage>
        <taxon>Bacteria</taxon>
        <taxon>Bacillati</taxon>
        <taxon>Actinomycetota</taxon>
        <taxon>Actinomycetes</taxon>
        <taxon>Pseudonocardiales</taxon>
        <taxon>Pseudonocardiaceae</taxon>
        <taxon>Amycolatopsis</taxon>
    </lineage>
</organism>
<dbReference type="PRINTS" id="PR00039">
    <property type="entry name" value="HTHLYSR"/>
</dbReference>
<keyword evidence="2" id="KW-0805">Transcription regulation</keyword>
<proteinExistence type="inferred from homology"/>
<sequence length="299" mass="32249">METRQLRHFLAVADLGTFTAAAERLRISQPGLSSSIRALEHGLGAQLFVRSRKRATLTEAGRNLYAGARRALATLEAVETQIRRGHGVAKSTLRVGSIPSFAGLDLAALLSRFTAQNPNVDVDVTVGMPLRLFADLIEEKIELGFVTMPLDLPENLKLTPLATYPMVLACPLGHRLTTHDSVQLEALADETFVDFRPELAARQVTDHAFTTARIPRTVRVTCNEIGSLLELVAHGLGLAIVPRPLAIATRVPIALVPLDNASLVWTVAAATLPNGVTSDAGLALWNLIGDNAKPVRDER</sequence>
<dbReference type="Pfam" id="PF03466">
    <property type="entry name" value="LysR_substrate"/>
    <property type="match status" value="1"/>
</dbReference>
<evidence type="ECO:0000256" key="4">
    <source>
        <dbReference type="ARBA" id="ARBA00023163"/>
    </source>
</evidence>
<dbReference type="AlphaFoldDB" id="A0A5N0UN06"/>
<dbReference type="EMBL" id="VMNW02000139">
    <property type="protein sequence ID" value="KAA9149536.1"/>
    <property type="molecule type" value="Genomic_DNA"/>
</dbReference>
<comment type="similarity">
    <text evidence="1">Belongs to the LysR transcriptional regulatory family.</text>
</comment>
<dbReference type="Gene3D" id="3.40.190.290">
    <property type="match status" value="1"/>
</dbReference>
<dbReference type="Pfam" id="PF00126">
    <property type="entry name" value="HTH_1"/>
    <property type="match status" value="1"/>
</dbReference>
<dbReference type="Proteomes" id="UP000319769">
    <property type="component" value="Unassembled WGS sequence"/>
</dbReference>
<evidence type="ECO:0000256" key="1">
    <source>
        <dbReference type="ARBA" id="ARBA00009437"/>
    </source>
</evidence>
<gene>
    <name evidence="6" type="ORF">FPZ12_043125</name>
</gene>
<name>A0A5N0UN06_9PSEU</name>
<dbReference type="PANTHER" id="PTHR30346:SF30">
    <property type="entry name" value="SMALL NEUTRAL PROTEASE REGULATORY PROTEIN"/>
    <property type="match status" value="1"/>
</dbReference>
<dbReference type="OrthoDB" id="3181812at2"/>
<dbReference type="PANTHER" id="PTHR30346">
    <property type="entry name" value="TRANSCRIPTIONAL DUAL REGULATOR HCAR-RELATED"/>
    <property type="match status" value="1"/>
</dbReference>
<dbReference type="SUPFAM" id="SSF46785">
    <property type="entry name" value="Winged helix' DNA-binding domain"/>
    <property type="match status" value="1"/>
</dbReference>
<dbReference type="GO" id="GO:0003700">
    <property type="term" value="F:DNA-binding transcription factor activity"/>
    <property type="evidence" value="ECO:0007669"/>
    <property type="project" value="InterPro"/>
</dbReference>
<evidence type="ECO:0000259" key="5">
    <source>
        <dbReference type="PROSITE" id="PS50931"/>
    </source>
</evidence>
<accession>A0A5N0UN06</accession>
<dbReference type="InterPro" id="IPR036388">
    <property type="entry name" value="WH-like_DNA-bd_sf"/>
</dbReference>
<dbReference type="InterPro" id="IPR036390">
    <property type="entry name" value="WH_DNA-bd_sf"/>
</dbReference>
<keyword evidence="7" id="KW-1185">Reference proteome</keyword>
<keyword evidence="4" id="KW-0804">Transcription</keyword>
<evidence type="ECO:0000256" key="3">
    <source>
        <dbReference type="ARBA" id="ARBA00023125"/>
    </source>
</evidence>
<dbReference type="GO" id="GO:0003677">
    <property type="term" value="F:DNA binding"/>
    <property type="evidence" value="ECO:0007669"/>
    <property type="project" value="UniProtKB-KW"/>
</dbReference>
<dbReference type="InterPro" id="IPR005119">
    <property type="entry name" value="LysR_subst-bd"/>
</dbReference>
<evidence type="ECO:0000313" key="7">
    <source>
        <dbReference type="Proteomes" id="UP000319769"/>
    </source>
</evidence>
<dbReference type="GO" id="GO:0032993">
    <property type="term" value="C:protein-DNA complex"/>
    <property type="evidence" value="ECO:0007669"/>
    <property type="project" value="TreeGrafter"/>
</dbReference>